<keyword evidence="2" id="KW-0732">Signal</keyword>
<accession>A0A8H4KXS4</accession>
<feature type="compositionally biased region" description="Basic and acidic residues" evidence="1">
    <location>
        <begin position="217"/>
        <end position="229"/>
    </location>
</feature>
<name>A0A8H4KXS4_9HYPO</name>
<dbReference type="GO" id="GO:0016787">
    <property type="term" value="F:hydrolase activity"/>
    <property type="evidence" value="ECO:0007669"/>
    <property type="project" value="UniProtKB-KW"/>
</dbReference>
<dbReference type="Proteomes" id="UP000554235">
    <property type="component" value="Unassembled WGS sequence"/>
</dbReference>
<feature type="chain" id="PRO_5034348205" evidence="2">
    <location>
        <begin position="18"/>
        <end position="280"/>
    </location>
</feature>
<feature type="compositionally biased region" description="Basic and acidic residues" evidence="1">
    <location>
        <begin position="124"/>
        <end position="139"/>
    </location>
</feature>
<evidence type="ECO:0000256" key="1">
    <source>
        <dbReference type="SAM" id="MobiDB-lite"/>
    </source>
</evidence>
<proteinExistence type="predicted"/>
<dbReference type="OrthoDB" id="5426294at2759"/>
<feature type="compositionally biased region" description="Basic and acidic residues" evidence="1">
    <location>
        <begin position="236"/>
        <end position="245"/>
    </location>
</feature>
<protein>
    <submittedName>
        <fullName evidence="3">Glycoside hydrolase family 18</fullName>
    </submittedName>
</protein>
<organism evidence="3 4">
    <name type="scientific">Fusarium albosuccineum</name>
    <dbReference type="NCBI Taxonomy" id="1237068"/>
    <lineage>
        <taxon>Eukaryota</taxon>
        <taxon>Fungi</taxon>
        <taxon>Dikarya</taxon>
        <taxon>Ascomycota</taxon>
        <taxon>Pezizomycotina</taxon>
        <taxon>Sordariomycetes</taxon>
        <taxon>Hypocreomycetidae</taxon>
        <taxon>Hypocreales</taxon>
        <taxon>Nectriaceae</taxon>
        <taxon>Fusarium</taxon>
        <taxon>Fusarium decemcellulare species complex</taxon>
    </lineage>
</organism>
<keyword evidence="3" id="KW-0378">Hydrolase</keyword>
<feature type="region of interest" description="Disordered" evidence="1">
    <location>
        <begin position="112"/>
        <end position="148"/>
    </location>
</feature>
<reference evidence="3 4" key="1">
    <citation type="submission" date="2020-01" db="EMBL/GenBank/DDBJ databases">
        <title>Identification and distribution of gene clusters putatively required for synthesis of sphingolipid metabolism inhibitors in phylogenetically diverse species of the filamentous fungus Fusarium.</title>
        <authorList>
            <person name="Kim H.-S."/>
            <person name="Busman M."/>
            <person name="Brown D.W."/>
            <person name="Divon H."/>
            <person name="Uhlig S."/>
            <person name="Proctor R.H."/>
        </authorList>
    </citation>
    <scope>NUCLEOTIDE SEQUENCE [LARGE SCALE GENOMIC DNA]</scope>
    <source>
        <strain evidence="3 4">NRRL 20459</strain>
    </source>
</reference>
<evidence type="ECO:0000313" key="4">
    <source>
        <dbReference type="Proteomes" id="UP000554235"/>
    </source>
</evidence>
<feature type="signal peptide" evidence="2">
    <location>
        <begin position="1"/>
        <end position="17"/>
    </location>
</feature>
<keyword evidence="4" id="KW-1185">Reference proteome</keyword>
<dbReference type="AlphaFoldDB" id="A0A8H4KXS4"/>
<dbReference type="EMBL" id="JAADYS010002532">
    <property type="protein sequence ID" value="KAF4458231.1"/>
    <property type="molecule type" value="Genomic_DNA"/>
</dbReference>
<gene>
    <name evidence="3" type="ORF">FALBO_15032</name>
</gene>
<feature type="compositionally biased region" description="Gly residues" evidence="1">
    <location>
        <begin position="207"/>
        <end position="216"/>
    </location>
</feature>
<comment type="caution">
    <text evidence="3">The sequence shown here is derived from an EMBL/GenBank/DDBJ whole genome shotgun (WGS) entry which is preliminary data.</text>
</comment>
<evidence type="ECO:0000256" key="2">
    <source>
        <dbReference type="SAM" id="SignalP"/>
    </source>
</evidence>
<sequence>MRTSGIILAAAAAVANAHYGEKDTVVYGEPANTPAPSYTKPHDGGFTTVYTHPVYPSGPSNDTTKYTTSTVYSTKTYTITQCPPAVTDCPIGHVTTETVPVYTTVCPVTEVHEPGKPGSPGKPGEPEYPHPTEPGKPHEPLPTNPADCITKTQTYVYPHPTNPGQSVTRTITYTVPKEPSHNATATYVPTKPTGAPPAPHNGTQPGYHGGKGPHGGKGNDEGYTGHESEGGNSGEAPEKSADRLPSRPTAEPDTVPTAGAAMNTVTGLLALAGFAAAYLI</sequence>
<evidence type="ECO:0000313" key="3">
    <source>
        <dbReference type="EMBL" id="KAF4458231.1"/>
    </source>
</evidence>
<feature type="region of interest" description="Disordered" evidence="1">
    <location>
        <begin position="177"/>
        <end position="258"/>
    </location>
</feature>